<evidence type="ECO:0000256" key="5">
    <source>
        <dbReference type="ARBA" id="ARBA00022723"/>
    </source>
</evidence>
<evidence type="ECO:0000256" key="8">
    <source>
        <dbReference type="ARBA" id="ARBA00023049"/>
    </source>
</evidence>
<dbReference type="Pfam" id="PF17900">
    <property type="entry name" value="Peptidase_M1_N"/>
    <property type="match status" value="1"/>
</dbReference>
<organism evidence="13 14">
    <name type="scientific">Ligilactobacillus faecis</name>
    <dbReference type="NCBI Taxonomy" id="762833"/>
    <lineage>
        <taxon>Bacteria</taxon>
        <taxon>Bacillati</taxon>
        <taxon>Bacillota</taxon>
        <taxon>Bacilli</taxon>
        <taxon>Lactobacillales</taxon>
        <taxon>Lactobacillaceae</taxon>
        <taxon>Ligilactobacillus</taxon>
    </lineage>
</organism>
<evidence type="ECO:0000256" key="1">
    <source>
        <dbReference type="ARBA" id="ARBA00000098"/>
    </source>
</evidence>
<feature type="domain" description="Peptidase M1 membrane alanine aminopeptidase" evidence="10">
    <location>
        <begin position="216"/>
        <end position="434"/>
    </location>
</feature>
<keyword evidence="14" id="KW-1185">Reference proteome</keyword>
<evidence type="ECO:0000259" key="11">
    <source>
        <dbReference type="Pfam" id="PF11838"/>
    </source>
</evidence>
<keyword evidence="6 9" id="KW-0378">Hydrolase</keyword>
<feature type="domain" description="Aminopeptidase N-like N-terminal" evidence="12">
    <location>
        <begin position="12"/>
        <end position="180"/>
    </location>
</feature>
<dbReference type="GO" id="GO:0016787">
    <property type="term" value="F:hydrolase activity"/>
    <property type="evidence" value="ECO:0007669"/>
    <property type="project" value="UniProtKB-KW"/>
</dbReference>
<dbReference type="InterPro" id="IPR001930">
    <property type="entry name" value="Peptidase_M1"/>
</dbReference>
<dbReference type="CDD" id="cd09601">
    <property type="entry name" value="M1_APN-Q_like"/>
    <property type="match status" value="1"/>
</dbReference>
<dbReference type="PANTHER" id="PTHR11533:SF174">
    <property type="entry name" value="PUROMYCIN-SENSITIVE AMINOPEPTIDASE-RELATED"/>
    <property type="match status" value="1"/>
</dbReference>
<keyword evidence="7 9" id="KW-0862">Zinc</keyword>
<dbReference type="Gene3D" id="1.10.390.10">
    <property type="entry name" value="Neutral Protease Domain 2"/>
    <property type="match status" value="1"/>
</dbReference>
<dbReference type="Pfam" id="PF01433">
    <property type="entry name" value="Peptidase_M1"/>
    <property type="match status" value="1"/>
</dbReference>
<keyword evidence="4 9" id="KW-0645">Protease</keyword>
<keyword evidence="8 9" id="KW-0482">Metalloprotease</keyword>
<dbReference type="Proteomes" id="UP001565236">
    <property type="component" value="Unassembled WGS sequence"/>
</dbReference>
<evidence type="ECO:0000256" key="7">
    <source>
        <dbReference type="ARBA" id="ARBA00022833"/>
    </source>
</evidence>
<dbReference type="Gene3D" id="1.25.50.20">
    <property type="match status" value="1"/>
</dbReference>
<evidence type="ECO:0000256" key="9">
    <source>
        <dbReference type="RuleBase" id="RU364040"/>
    </source>
</evidence>
<comment type="catalytic activity">
    <reaction evidence="1">
        <text>Release of an N-terminal amino acid, Xaa-|-Yaa- from a peptide, amide or arylamide. Xaa is preferably Ala, but may be most amino acids including Pro (slow action). When a terminal hydrophobic residue is followed by a prolyl residue, the two may be released as an intact Xaa-Pro dipeptide.</text>
        <dbReference type="EC" id="3.4.11.2"/>
    </reaction>
</comment>
<evidence type="ECO:0000256" key="6">
    <source>
        <dbReference type="ARBA" id="ARBA00022801"/>
    </source>
</evidence>
<evidence type="ECO:0000259" key="12">
    <source>
        <dbReference type="Pfam" id="PF17900"/>
    </source>
</evidence>
<evidence type="ECO:0000313" key="13">
    <source>
        <dbReference type="EMBL" id="MEY8662064.1"/>
    </source>
</evidence>
<dbReference type="SUPFAM" id="SSF55486">
    <property type="entry name" value="Metalloproteases ('zincins'), catalytic domain"/>
    <property type="match status" value="1"/>
</dbReference>
<keyword evidence="3 9" id="KW-0031">Aminopeptidase</keyword>
<comment type="similarity">
    <text evidence="2 9">Belongs to the peptidase M1 family.</text>
</comment>
<dbReference type="InterPro" id="IPR014782">
    <property type="entry name" value="Peptidase_M1_dom"/>
</dbReference>
<dbReference type="EMBL" id="JBCLUF010000010">
    <property type="protein sequence ID" value="MEY8662064.1"/>
    <property type="molecule type" value="Genomic_DNA"/>
</dbReference>
<comment type="cofactor">
    <cofactor evidence="9">
        <name>Zn(2+)</name>
        <dbReference type="ChEBI" id="CHEBI:29105"/>
    </cofactor>
    <text evidence="9">Binds 1 zinc ion per subunit.</text>
</comment>
<evidence type="ECO:0000256" key="3">
    <source>
        <dbReference type="ARBA" id="ARBA00022438"/>
    </source>
</evidence>
<comment type="caution">
    <text evidence="13">The sequence shown here is derived from an EMBL/GenBank/DDBJ whole genome shotgun (WGS) entry which is preliminary data.</text>
</comment>
<keyword evidence="5 9" id="KW-0479">Metal-binding</keyword>
<evidence type="ECO:0000256" key="4">
    <source>
        <dbReference type="ARBA" id="ARBA00022670"/>
    </source>
</evidence>
<dbReference type="Pfam" id="PF11838">
    <property type="entry name" value="ERAP1_C"/>
    <property type="match status" value="1"/>
</dbReference>
<dbReference type="InterPro" id="IPR027268">
    <property type="entry name" value="Peptidase_M4/M1_CTD_sf"/>
</dbReference>
<name>A0ABV4DNL1_9LACO</name>
<evidence type="ECO:0000313" key="14">
    <source>
        <dbReference type="Proteomes" id="UP001565236"/>
    </source>
</evidence>
<dbReference type="SUPFAM" id="SSF63737">
    <property type="entry name" value="Leukotriene A4 hydrolase N-terminal domain"/>
    <property type="match status" value="1"/>
</dbReference>
<evidence type="ECO:0000259" key="10">
    <source>
        <dbReference type="Pfam" id="PF01433"/>
    </source>
</evidence>
<dbReference type="InterPro" id="IPR024571">
    <property type="entry name" value="ERAP1-like_C_dom"/>
</dbReference>
<dbReference type="InterPro" id="IPR034016">
    <property type="entry name" value="M1_APN-typ"/>
</dbReference>
<reference evidence="13 14" key="1">
    <citation type="submission" date="2024-03" db="EMBL/GenBank/DDBJ databases">
        <title>Mouse gut bacterial collection (mGBC) of GemPharmatech.</title>
        <authorList>
            <person name="He Y."/>
            <person name="Dong L."/>
            <person name="Wu D."/>
            <person name="Gao X."/>
            <person name="Lin Z."/>
        </authorList>
    </citation>
    <scope>NUCLEOTIDE SEQUENCE [LARGE SCALE GENOMIC DNA]</scope>
    <source>
        <strain evidence="13 14">15-30</strain>
    </source>
</reference>
<accession>A0ABV4DNL1</accession>
<dbReference type="InterPro" id="IPR045357">
    <property type="entry name" value="Aminopeptidase_N-like_N"/>
</dbReference>
<proteinExistence type="inferred from homology"/>
<dbReference type="EC" id="3.4.11.-" evidence="9"/>
<dbReference type="RefSeq" id="WP_369941375.1">
    <property type="nucleotide sequence ID" value="NZ_JBCLUF010000010.1"/>
</dbReference>
<evidence type="ECO:0000256" key="2">
    <source>
        <dbReference type="ARBA" id="ARBA00010136"/>
    </source>
</evidence>
<dbReference type="Gene3D" id="2.60.40.1730">
    <property type="entry name" value="tricorn interacting facor f3 domain"/>
    <property type="match status" value="1"/>
</dbReference>
<dbReference type="PANTHER" id="PTHR11533">
    <property type="entry name" value="PROTEASE M1 ZINC METALLOPROTEASE"/>
    <property type="match status" value="1"/>
</dbReference>
<protein>
    <recommendedName>
        <fullName evidence="9">Aminopeptidase</fullName>
        <ecNumber evidence="9">3.4.11.-</ecNumber>
    </recommendedName>
</protein>
<sequence>MDKTTRFYELFKPKNYDIFLDIDRKKKIFHGKTTVTGEANAQTIALHQKDLAITEVLIDNKPTFFELDEALDALILHTELGQHVIEVTYSAKLTDTMMGIYPSYYELDGETKQLIGTQFETDAARQAFVCVDEPAAKATFSLSLKFDEHPGETILSNMPETSCVAGVHHFETTKKMSTYLVAFAFGELNAKTTKTSSGVTIGAFSTKAHAPKELDFALDVAKRSIEFFEAYYETPYPLPHSFQLALPDFSAGAMENWGLVTYREALLLVDPDNTTLPVKQRVALVIAHELAHQWFGDLVTMQWWDDLWLNESFANMMMYVAIDALFPEWHIWETFQISETPLALERDATAGVQPVHVEVSDPAEIDSLFDGAIVYAKGSRLLVMVRALIGDEALRVGLKNYFAKFQYANATGADLWDALEEASGRPIGQIMRPWLDQAGYPVVSAKLTDGALRLEQQQFFNDKTHSSKKLWQIPLKSNYAALPALMSEKTLVVADAKQDPNMPSPFLLNLKNEAHYIVKYDETLRHELLEHVDQLDAITAFQLLQDNFLLAKGQQLDYDALLELLPSFKTRKAFIVNDVLYEIFFSLKRFVDPDAKALRNFGAALCAPHLKRLGLTKKVGEPTDDTLLRPLILQTAVFAKDHQTVEALHELFKQNTDAWQKLAADIRAVVLKNEVVNFGTPELLTTLLKEYQTATDGSYKTDLQRALVAFTTEEELSRLIQNFKNAELIKPQDLRMWFAGVLANPVGKELAWTWFKTEWPWLEETVGGDMEFASYLTVIGRTFASDKDLSEFTAFFAPMAERPDLAREIKMDQNAIKARISLINTQKDKVSKFLQQYV</sequence>
<feature type="domain" description="ERAP1-like C-terminal" evidence="11">
    <location>
        <begin position="506"/>
        <end position="817"/>
    </location>
</feature>
<dbReference type="Gene3D" id="2.60.40.1910">
    <property type="match status" value="1"/>
</dbReference>
<gene>
    <name evidence="13" type="ORF">AALT52_04050</name>
</gene>
<dbReference type="InterPro" id="IPR050344">
    <property type="entry name" value="Peptidase_M1_aminopeptidases"/>
</dbReference>
<dbReference type="InterPro" id="IPR042097">
    <property type="entry name" value="Aminopeptidase_N-like_N_sf"/>
</dbReference>
<dbReference type="PRINTS" id="PR00756">
    <property type="entry name" value="ALADIPTASE"/>
</dbReference>